<evidence type="ECO:0000256" key="3">
    <source>
        <dbReference type="ARBA" id="ARBA00022795"/>
    </source>
</evidence>
<keyword evidence="4" id="KW-0966">Cell projection</keyword>
<proteinExistence type="inferred from homology"/>
<evidence type="ECO:0000313" key="4">
    <source>
        <dbReference type="EMBL" id="SDV46614.1"/>
    </source>
</evidence>
<dbReference type="Pfam" id="PF05130">
    <property type="entry name" value="FlgN"/>
    <property type="match status" value="1"/>
</dbReference>
<evidence type="ECO:0000256" key="1">
    <source>
        <dbReference type="ARBA" id="ARBA00002397"/>
    </source>
</evidence>
<evidence type="ECO:0000313" key="5">
    <source>
        <dbReference type="Proteomes" id="UP000243719"/>
    </source>
</evidence>
<dbReference type="AlphaFoldDB" id="A0A1H2PJP9"/>
<reference evidence="5" key="1">
    <citation type="submission" date="2016-09" db="EMBL/GenBank/DDBJ databases">
        <authorList>
            <person name="Varghese N."/>
            <person name="Submissions S."/>
        </authorList>
    </citation>
    <scope>NUCLEOTIDE SEQUENCE [LARGE SCALE GENOMIC DNA]</scope>
    <source>
        <strain evidence="5">JS23</strain>
    </source>
</reference>
<keyword evidence="4" id="KW-0969">Cilium</keyword>
<organism evidence="4 5">
    <name type="scientific">Chitinasiproducens palmae</name>
    <dbReference type="NCBI Taxonomy" id="1770053"/>
    <lineage>
        <taxon>Bacteria</taxon>
        <taxon>Pseudomonadati</taxon>
        <taxon>Pseudomonadota</taxon>
        <taxon>Betaproteobacteria</taxon>
        <taxon>Burkholderiales</taxon>
        <taxon>Burkholderiaceae</taxon>
        <taxon>Chitinasiproducens</taxon>
    </lineage>
</organism>
<dbReference type="RefSeq" id="WP_091904175.1">
    <property type="nucleotide sequence ID" value="NZ_FNLO01000001.1"/>
</dbReference>
<gene>
    <name evidence="4" type="ORF">SAMN05216551_101484</name>
</gene>
<dbReference type="InterPro" id="IPR007809">
    <property type="entry name" value="FlgN-like"/>
</dbReference>
<keyword evidence="5" id="KW-1185">Reference proteome</keyword>
<evidence type="ECO:0000256" key="2">
    <source>
        <dbReference type="ARBA" id="ARBA00007703"/>
    </source>
</evidence>
<dbReference type="STRING" id="1770053.SAMN05216551_101484"/>
<dbReference type="InterPro" id="IPR036679">
    <property type="entry name" value="FlgN-like_sf"/>
</dbReference>
<name>A0A1H2PJP9_9BURK</name>
<dbReference type="Gene3D" id="1.20.58.300">
    <property type="entry name" value="FlgN-like"/>
    <property type="match status" value="1"/>
</dbReference>
<keyword evidence="4" id="KW-0282">Flagellum</keyword>
<comment type="similarity">
    <text evidence="2">Belongs to the FlgN family.</text>
</comment>
<dbReference type="GO" id="GO:0044780">
    <property type="term" value="P:bacterial-type flagellum assembly"/>
    <property type="evidence" value="ECO:0007669"/>
    <property type="project" value="InterPro"/>
</dbReference>
<dbReference type="Proteomes" id="UP000243719">
    <property type="component" value="Unassembled WGS sequence"/>
</dbReference>
<protein>
    <submittedName>
        <fullName evidence="4">Flagellar biosynthesis/type III secretory pathway chaperone</fullName>
    </submittedName>
</protein>
<dbReference type="SUPFAM" id="SSF140566">
    <property type="entry name" value="FlgN-like"/>
    <property type="match status" value="1"/>
</dbReference>
<keyword evidence="3" id="KW-1005">Bacterial flagellum biogenesis</keyword>
<sequence>MSDAPQSTVAPAGAALGAWLSAEREALEAILASLIDEQQALARGGDAMAALPDALRRKQSAAETLRALDAALPARLGVAADGLPAAFKRALDADPGLAAQWSEVSALAARARAENDGNGRLVTTRLHYNRAALDALLAGRDGDTPSPVYGANGRLVPR</sequence>
<accession>A0A1H2PJP9</accession>
<dbReference type="EMBL" id="FNLO01000001">
    <property type="protein sequence ID" value="SDV46614.1"/>
    <property type="molecule type" value="Genomic_DNA"/>
</dbReference>
<comment type="function">
    <text evidence="1">Required for the efficient initiation of filament assembly.</text>
</comment>